<evidence type="ECO:0000313" key="1">
    <source>
        <dbReference type="EMBL" id="GAA5796574.1"/>
    </source>
</evidence>
<reference evidence="1 2" key="1">
    <citation type="submission" date="2024-04" db="EMBL/GenBank/DDBJ databases">
        <title>genome sequences of Mucor flavus KT1a and Helicostylum pulchrum KT1b strains isolation_sourced from the surface of a dry-aged beef.</title>
        <authorList>
            <person name="Toyotome T."/>
            <person name="Hosono M."/>
            <person name="Torimaru M."/>
            <person name="Fukuda K."/>
            <person name="Mikami N."/>
        </authorList>
    </citation>
    <scope>NUCLEOTIDE SEQUENCE [LARGE SCALE GENOMIC DNA]</scope>
    <source>
        <strain evidence="1 2">KT1b</strain>
    </source>
</reference>
<evidence type="ECO:0000313" key="2">
    <source>
        <dbReference type="Proteomes" id="UP001476247"/>
    </source>
</evidence>
<name>A0ABP9XP84_9FUNG</name>
<proteinExistence type="predicted"/>
<accession>A0ABP9XP84</accession>
<protein>
    <submittedName>
        <fullName evidence="1">Uncharacterized protein</fullName>
    </submittedName>
</protein>
<gene>
    <name evidence="1" type="ORF">HPULCUR_001947</name>
</gene>
<sequence length="203" mass="23154">MNCLVLQVDLLSSQKNLEKLAKRNIVKLHVPSVDNDISEVSNETVQQDYLINTLQASNHYSSIIKYSDYIEVNQTILDLFNRDWKNARHYSLACLQSLVGAILVENNQILLVNCIEIYGRKPSIDIHHERFSGNNYSNTTIPTPDNLYSSQLNITTRYQDSLRKLMICTKTFNALVVSSIRLDIKTESELGPSTLNFLTTTKK</sequence>
<comment type="caution">
    <text evidence="1">The sequence shown here is derived from an EMBL/GenBank/DDBJ whole genome shotgun (WGS) entry which is preliminary data.</text>
</comment>
<dbReference type="Proteomes" id="UP001476247">
    <property type="component" value="Unassembled WGS sequence"/>
</dbReference>
<organism evidence="1 2">
    <name type="scientific">Helicostylum pulchrum</name>
    <dbReference type="NCBI Taxonomy" id="562976"/>
    <lineage>
        <taxon>Eukaryota</taxon>
        <taxon>Fungi</taxon>
        <taxon>Fungi incertae sedis</taxon>
        <taxon>Mucoromycota</taxon>
        <taxon>Mucoromycotina</taxon>
        <taxon>Mucoromycetes</taxon>
        <taxon>Mucorales</taxon>
        <taxon>Mucorineae</taxon>
        <taxon>Mucoraceae</taxon>
        <taxon>Helicostylum</taxon>
    </lineage>
</organism>
<keyword evidence="2" id="KW-1185">Reference proteome</keyword>
<dbReference type="EMBL" id="BAABUJ010000006">
    <property type="protein sequence ID" value="GAA5796574.1"/>
    <property type="molecule type" value="Genomic_DNA"/>
</dbReference>